<dbReference type="SUPFAM" id="SSF53474">
    <property type="entry name" value="alpha/beta-Hydrolases"/>
    <property type="match status" value="1"/>
</dbReference>
<gene>
    <name evidence="1" type="ORF">B5F17_06830</name>
</gene>
<dbReference type="Proteomes" id="UP000195897">
    <property type="component" value="Unassembled WGS sequence"/>
</dbReference>
<dbReference type="EMBL" id="NFKK01000006">
    <property type="protein sequence ID" value="OUP52943.1"/>
    <property type="molecule type" value="Genomic_DNA"/>
</dbReference>
<organism evidence="1 2">
    <name type="scientific">Butyricicoccus pullicaecorum</name>
    <dbReference type="NCBI Taxonomy" id="501571"/>
    <lineage>
        <taxon>Bacteria</taxon>
        <taxon>Bacillati</taxon>
        <taxon>Bacillota</taxon>
        <taxon>Clostridia</taxon>
        <taxon>Eubacteriales</taxon>
        <taxon>Butyricicoccaceae</taxon>
        <taxon>Butyricicoccus</taxon>
    </lineage>
</organism>
<dbReference type="PANTHER" id="PTHR48098">
    <property type="entry name" value="ENTEROCHELIN ESTERASE-RELATED"/>
    <property type="match status" value="1"/>
</dbReference>
<dbReference type="InterPro" id="IPR000801">
    <property type="entry name" value="Esterase-like"/>
</dbReference>
<dbReference type="RefSeq" id="WP_087372256.1">
    <property type="nucleotide sequence ID" value="NZ_NFKK01000006.1"/>
</dbReference>
<dbReference type="Pfam" id="PF00756">
    <property type="entry name" value="Esterase"/>
    <property type="match status" value="1"/>
</dbReference>
<sequence>MRLSGTVYSNVLEMDTDITIITPNDLKDEPYQVVYLLHGLCGNNKTWLDYTMLPFYAEHGRSIYVLPEVGRSFYADMQYGQRYFTYIADELPVIVRNVFRVSADRDHTVILGGSMGGYGALKCALSRPEQYGLCGAFSSCCLLLREGLDDAREHGMDGWGVQMPRDFAAIFGDDLTWTPENDLLALAERAKASGSPLPTLYLTCGRQDGFYPDHERFLQSLAGLGINATFENWDGVHDFPYFNEALRRTIERFSL</sequence>
<protein>
    <submittedName>
        <fullName evidence="1">Acetylesterase</fullName>
    </submittedName>
</protein>
<dbReference type="PANTHER" id="PTHR48098:SF1">
    <property type="entry name" value="DIACYLGLYCEROL ACYLTRANSFERASE_MYCOLYLTRANSFERASE AG85A"/>
    <property type="match status" value="1"/>
</dbReference>
<dbReference type="AlphaFoldDB" id="A0A1Y4L885"/>
<comment type="caution">
    <text evidence="1">The sequence shown here is derived from an EMBL/GenBank/DDBJ whole genome shotgun (WGS) entry which is preliminary data.</text>
</comment>
<dbReference type="InterPro" id="IPR050583">
    <property type="entry name" value="Mycobacterial_A85_antigen"/>
</dbReference>
<dbReference type="Gene3D" id="3.40.50.1820">
    <property type="entry name" value="alpha/beta hydrolase"/>
    <property type="match status" value="1"/>
</dbReference>
<evidence type="ECO:0000313" key="2">
    <source>
        <dbReference type="Proteomes" id="UP000195897"/>
    </source>
</evidence>
<proteinExistence type="predicted"/>
<accession>A0A1Y4L885</accession>
<dbReference type="InterPro" id="IPR029058">
    <property type="entry name" value="AB_hydrolase_fold"/>
</dbReference>
<evidence type="ECO:0000313" key="1">
    <source>
        <dbReference type="EMBL" id="OUP52943.1"/>
    </source>
</evidence>
<name>A0A1Y4L885_9FIRM</name>
<dbReference type="GO" id="GO:0016747">
    <property type="term" value="F:acyltransferase activity, transferring groups other than amino-acyl groups"/>
    <property type="evidence" value="ECO:0007669"/>
    <property type="project" value="TreeGrafter"/>
</dbReference>
<reference evidence="2" key="1">
    <citation type="submission" date="2017-04" db="EMBL/GenBank/DDBJ databases">
        <title>Function of individual gut microbiota members based on whole genome sequencing of pure cultures obtained from chicken caecum.</title>
        <authorList>
            <person name="Medvecky M."/>
            <person name="Cejkova D."/>
            <person name="Polansky O."/>
            <person name="Karasova D."/>
            <person name="Kubasova T."/>
            <person name="Cizek A."/>
            <person name="Rychlik I."/>
        </authorList>
    </citation>
    <scope>NUCLEOTIDE SEQUENCE [LARGE SCALE GENOMIC DNA]</scope>
    <source>
        <strain evidence="2">An180</strain>
    </source>
</reference>